<feature type="domain" description="Nudix hydrolase" evidence="7">
    <location>
        <begin position="42"/>
        <end position="173"/>
    </location>
</feature>
<comment type="cofactor">
    <cofactor evidence="2">
        <name>Mg(2+)</name>
        <dbReference type="ChEBI" id="CHEBI:18420"/>
    </cofactor>
</comment>
<dbReference type="RefSeq" id="WP_184504775.1">
    <property type="nucleotide sequence ID" value="NZ_JACHBT010000006.1"/>
</dbReference>
<dbReference type="Proteomes" id="UP000522313">
    <property type="component" value="Unassembled WGS sequence"/>
</dbReference>
<keyword evidence="4" id="KW-0378">Hydrolase</keyword>
<dbReference type="AlphaFoldDB" id="A0A7X0JC06"/>
<evidence type="ECO:0000259" key="7">
    <source>
        <dbReference type="PROSITE" id="PS51462"/>
    </source>
</evidence>
<evidence type="ECO:0000256" key="6">
    <source>
        <dbReference type="ARBA" id="ARBA00023211"/>
    </source>
</evidence>
<dbReference type="InterPro" id="IPR045121">
    <property type="entry name" value="CoAse"/>
</dbReference>
<keyword evidence="5" id="KW-0460">Magnesium</keyword>
<gene>
    <name evidence="8" type="ORF">F4693_001435</name>
</gene>
<evidence type="ECO:0000313" key="8">
    <source>
        <dbReference type="EMBL" id="MBB6504465.1"/>
    </source>
</evidence>
<dbReference type="NCBIfam" id="NF007980">
    <property type="entry name" value="PRK10707.1"/>
    <property type="match status" value="1"/>
</dbReference>
<accession>A0A7X0JC06</accession>
<keyword evidence="6" id="KW-0464">Manganese</keyword>
<dbReference type="PANTHER" id="PTHR12992">
    <property type="entry name" value="NUDIX HYDROLASE"/>
    <property type="match status" value="1"/>
</dbReference>
<dbReference type="PROSITE" id="PS51462">
    <property type="entry name" value="NUDIX"/>
    <property type="match status" value="1"/>
</dbReference>
<dbReference type="CDD" id="cd03426">
    <property type="entry name" value="NUDIX_CoAse_Nudt7"/>
    <property type="match status" value="1"/>
</dbReference>
<sequence>MTLAERLAAALTAPTRAASTGAALTGAALTGDDHDHPADATLTPAAVLVAITDRPAPGVLLTQRTETLRRHAGQVAFPGGRVDPGEDAVTAALREAEEEIALPRAAVRVIGTSDPYRTGTGFAITPVVGVVPPDLPLVASEAEVAAVFEVPLAFLLNAANQRAATAFYQGRERRYVEMMWNDRRIWGATAGMIVNLSRRLQWPA</sequence>
<name>A0A7X0JC06_9SPHN</name>
<dbReference type="PANTHER" id="PTHR12992:SF11">
    <property type="entry name" value="MITOCHONDRIAL COENZYME A DIPHOSPHATASE NUDT8"/>
    <property type="match status" value="1"/>
</dbReference>
<keyword evidence="3" id="KW-0479">Metal-binding</keyword>
<proteinExistence type="predicted"/>
<dbReference type="GO" id="GO:0046872">
    <property type="term" value="F:metal ion binding"/>
    <property type="evidence" value="ECO:0007669"/>
    <property type="project" value="UniProtKB-KW"/>
</dbReference>
<evidence type="ECO:0000256" key="5">
    <source>
        <dbReference type="ARBA" id="ARBA00022842"/>
    </source>
</evidence>
<dbReference type="Gene3D" id="3.90.79.10">
    <property type="entry name" value="Nucleoside Triphosphate Pyrophosphohydrolase"/>
    <property type="match status" value="1"/>
</dbReference>
<reference evidence="8 9" key="1">
    <citation type="submission" date="2020-08" db="EMBL/GenBank/DDBJ databases">
        <title>The Agave Microbiome: Exploring the role of microbial communities in plant adaptations to desert environments.</title>
        <authorList>
            <person name="Partida-Martinez L.P."/>
        </authorList>
    </citation>
    <scope>NUCLEOTIDE SEQUENCE [LARGE SCALE GENOMIC DNA]</scope>
    <source>
        <strain evidence="8 9">AS3.13</strain>
    </source>
</reference>
<evidence type="ECO:0000256" key="2">
    <source>
        <dbReference type="ARBA" id="ARBA00001946"/>
    </source>
</evidence>
<dbReference type="GO" id="GO:0010945">
    <property type="term" value="F:coenzyme A diphosphatase activity"/>
    <property type="evidence" value="ECO:0007669"/>
    <property type="project" value="InterPro"/>
</dbReference>
<reference evidence="8 9" key="2">
    <citation type="submission" date="2020-08" db="EMBL/GenBank/DDBJ databases">
        <authorList>
            <person name="Partida-Martinez L."/>
            <person name="Huntemann M."/>
            <person name="Clum A."/>
            <person name="Wang J."/>
            <person name="Palaniappan K."/>
            <person name="Ritter S."/>
            <person name="Chen I.-M."/>
            <person name="Stamatis D."/>
            <person name="Reddy T."/>
            <person name="O'Malley R."/>
            <person name="Daum C."/>
            <person name="Shapiro N."/>
            <person name="Ivanova N."/>
            <person name="Kyrpides N."/>
            <person name="Woyke T."/>
        </authorList>
    </citation>
    <scope>NUCLEOTIDE SEQUENCE [LARGE SCALE GENOMIC DNA]</scope>
    <source>
        <strain evidence="8 9">AS3.13</strain>
    </source>
</reference>
<evidence type="ECO:0000256" key="4">
    <source>
        <dbReference type="ARBA" id="ARBA00022801"/>
    </source>
</evidence>
<evidence type="ECO:0000313" key="9">
    <source>
        <dbReference type="Proteomes" id="UP000522313"/>
    </source>
</evidence>
<organism evidence="8 9">
    <name type="scientific">Sphingomonas endophytica</name>
    <dbReference type="NCBI Taxonomy" id="869719"/>
    <lineage>
        <taxon>Bacteria</taxon>
        <taxon>Pseudomonadati</taxon>
        <taxon>Pseudomonadota</taxon>
        <taxon>Alphaproteobacteria</taxon>
        <taxon>Sphingomonadales</taxon>
        <taxon>Sphingomonadaceae</taxon>
        <taxon>Sphingomonas</taxon>
    </lineage>
</organism>
<dbReference type="Pfam" id="PF00293">
    <property type="entry name" value="NUDIX"/>
    <property type="match status" value="1"/>
</dbReference>
<dbReference type="EMBL" id="JACHBT010000006">
    <property type="protein sequence ID" value="MBB6504465.1"/>
    <property type="molecule type" value="Genomic_DNA"/>
</dbReference>
<comment type="cofactor">
    <cofactor evidence="1">
        <name>Mn(2+)</name>
        <dbReference type="ChEBI" id="CHEBI:29035"/>
    </cofactor>
</comment>
<evidence type="ECO:0000256" key="1">
    <source>
        <dbReference type="ARBA" id="ARBA00001936"/>
    </source>
</evidence>
<comment type="caution">
    <text evidence="8">The sequence shown here is derived from an EMBL/GenBank/DDBJ whole genome shotgun (WGS) entry which is preliminary data.</text>
</comment>
<dbReference type="InterPro" id="IPR000086">
    <property type="entry name" value="NUDIX_hydrolase_dom"/>
</dbReference>
<protein>
    <submittedName>
        <fullName evidence="8">8-oxo-dGTP pyrophosphatase MutT (NUDIX family)</fullName>
    </submittedName>
</protein>
<dbReference type="InterPro" id="IPR015797">
    <property type="entry name" value="NUDIX_hydrolase-like_dom_sf"/>
</dbReference>
<dbReference type="SUPFAM" id="SSF55811">
    <property type="entry name" value="Nudix"/>
    <property type="match status" value="1"/>
</dbReference>
<evidence type="ECO:0000256" key="3">
    <source>
        <dbReference type="ARBA" id="ARBA00022723"/>
    </source>
</evidence>